<dbReference type="EMBL" id="LCYG01000102">
    <property type="protein sequence ID" value="KLK90068.1"/>
    <property type="molecule type" value="Genomic_DNA"/>
</dbReference>
<evidence type="ECO:0000313" key="2">
    <source>
        <dbReference type="Proteomes" id="UP000035489"/>
    </source>
</evidence>
<name>A0A0H1R4K9_9HYPH</name>
<reference evidence="1 2" key="1">
    <citation type="submission" date="2015-05" db="EMBL/GenBank/DDBJ databases">
        <title>Draft genome sequence of Microvirga vignae strain BR3299, a novel nitrogen fixing bacteria isolated from Brazil semi-aired region.</title>
        <authorList>
            <person name="Zilli J.E."/>
            <person name="Passos S.R."/>
            <person name="Leite J."/>
            <person name="Baldani J.I."/>
            <person name="Xavier G.R."/>
            <person name="Rumjaneck N.G."/>
            <person name="Simoes-Araujo J.L."/>
        </authorList>
    </citation>
    <scope>NUCLEOTIDE SEQUENCE [LARGE SCALE GENOMIC DNA]</scope>
    <source>
        <strain evidence="1 2">BR3299</strain>
    </source>
</reference>
<dbReference type="AlphaFoldDB" id="A0A0H1R4K9"/>
<organism evidence="1 2">
    <name type="scientific">Microvirga vignae</name>
    <dbReference type="NCBI Taxonomy" id="1225564"/>
    <lineage>
        <taxon>Bacteria</taxon>
        <taxon>Pseudomonadati</taxon>
        <taxon>Pseudomonadota</taxon>
        <taxon>Alphaproteobacteria</taxon>
        <taxon>Hyphomicrobiales</taxon>
        <taxon>Methylobacteriaceae</taxon>
        <taxon>Microvirga</taxon>
    </lineage>
</organism>
<keyword evidence="2" id="KW-1185">Reference proteome</keyword>
<accession>A0A0H1R4K9</accession>
<sequence>MPNLLALGPRRPPMIVPRLVNGTGFMRWPHVREMIRTSELQSPDMFDNPPLAHGINLALAQHAHATGPLPHLEALPWGQLASGRGSYICDVKKRHVLPPSYHGYPRRLAAGRSVEVRNEPIKNLQQALTSCP</sequence>
<protein>
    <submittedName>
        <fullName evidence="1">Uncharacterized protein</fullName>
    </submittedName>
</protein>
<proteinExistence type="predicted"/>
<evidence type="ECO:0000313" key="1">
    <source>
        <dbReference type="EMBL" id="KLK90068.1"/>
    </source>
</evidence>
<gene>
    <name evidence="1" type="ORF">AA309_28010</name>
</gene>
<dbReference type="Proteomes" id="UP000035489">
    <property type="component" value="Unassembled WGS sequence"/>
</dbReference>
<comment type="caution">
    <text evidence="1">The sequence shown here is derived from an EMBL/GenBank/DDBJ whole genome shotgun (WGS) entry which is preliminary data.</text>
</comment>